<dbReference type="EnsemblMetazoa" id="AALB014369-RA">
    <property type="protein sequence ID" value="AALB014369-PA"/>
    <property type="gene ID" value="AALB014369"/>
</dbReference>
<proteinExistence type="predicted"/>
<accession>A0A182FXJ9</accession>
<dbReference type="Pfam" id="PF23361">
    <property type="entry name" value="BBS7_pf"/>
    <property type="match status" value="1"/>
</dbReference>
<dbReference type="CDD" id="cd24163">
    <property type="entry name" value="RWDD2_C"/>
    <property type="match status" value="1"/>
</dbReference>
<dbReference type="GO" id="GO:0016020">
    <property type="term" value="C:membrane"/>
    <property type="evidence" value="ECO:0007669"/>
    <property type="project" value="TreeGrafter"/>
</dbReference>
<dbReference type="InterPro" id="IPR056333">
    <property type="entry name" value="BBS7_pf_dom"/>
</dbReference>
<dbReference type="Proteomes" id="UP000069272">
    <property type="component" value="Chromosome 3R"/>
</dbReference>
<dbReference type="GO" id="GO:0034464">
    <property type="term" value="C:BBSome"/>
    <property type="evidence" value="ECO:0007669"/>
    <property type="project" value="TreeGrafter"/>
</dbReference>
<dbReference type="SUPFAM" id="SSF50978">
    <property type="entry name" value="WD40 repeat-like"/>
    <property type="match status" value="1"/>
</dbReference>
<dbReference type="InterPro" id="IPR006575">
    <property type="entry name" value="RWD_dom"/>
</dbReference>
<dbReference type="STRING" id="7167.A0A182FXJ9"/>
<sequence>MDEEALQLEFLKQNLQLQLDEFQMLSEIFCSPGELQLDDYGCIENLTSFIADTKVRLNQKMEYRFMLPLMENEKVQILVELPHHYPVLEMPRVVIRAAIIARDQERELQLRIQQYIEAEIIERQDPYVYQIICWIQDNFTDLLQASSERKDSPSSQTTNADSVTKSIVFERLWIYSHHLKSKGKRQTIIKTARDLGLTGFSRPGKPAIICIEGPQSDTQDFWRTIKALRWQKIQIKLSETEAACTDGSMAQTLTKLRRFGTGFREELFCDMEEDSDAEDLPMSMSLFMKFLDKHNCSYIKKTLFGFQGSSNLKLTRVDYINVGLTGPNCLQVLPPIGSTGGTSGYKQQQKVAIGDQEGVLQVFSMKKDELQMHFKTLPSERIASVKLGGQSGSVADKIFTASENKVRGFNKKGKLFLAFETSLTETIRSMCVSGSDLLVCGNHVYNHYRDCKEIGSYLCGDVIVDVAALCPNNTSRLITILACSGRVLRILEHSRVRQTLELDSVPTVLYVPKGIGNRLLCGFSDGSVVLFHLNLQVTEVKREVLVSDQLLKEGPDRREGSSSAVTCLTTYDLAGDGKEELIVGYRDGTLRVFTMYSDEYQFEMECTQIYSESFNESISSVQGGCVGATNYTEIVVCTYSGRIFGLTTQCISKCLSDSGHFADRATPIAIGQATDPSTKLQRIRTEIDELEQMITKERERYQLSTQALSTGLSAIPMLPVNDAFVLSNSDATYLLSLEIPTPIEHVLLQCDTPISLLDVEKNCAVVSFSECDKLSGNSLLASYRCQLNTNRIDLMIRTIEGQNGTLQVYITPNLQPKCCQLKRYHIKPLSLHAIMHNATDTMLARPMNTLTLKGPFSQAEVHNWMVNSIPELPEKLHDSGKVRHTFQHVFIGTLLVCEYGKAEATFRSDNISTISILKDFITKEATKKRIKLEISTSINESTIPSLIKLIEPKIIHYNKLTKDSQTAQALLDLDIRDESEFETLSKEYQELIRNRQSIDEEFRKQPTVLNRIYGILTDLYIDKFKFKGVNVKAKLPLLIDLLENYSYDELVRFYTAEKVEEDSNKD</sequence>
<dbReference type="PANTHER" id="PTHR16074">
    <property type="entry name" value="BARDET-BIEDL SYNDROME 7 PROTEIN"/>
    <property type="match status" value="1"/>
</dbReference>
<dbReference type="AlphaFoldDB" id="A0A182FXJ9"/>
<dbReference type="GO" id="GO:0008104">
    <property type="term" value="P:intracellular protein localization"/>
    <property type="evidence" value="ECO:0007669"/>
    <property type="project" value="TreeGrafter"/>
</dbReference>
<dbReference type="InterPro" id="IPR036322">
    <property type="entry name" value="WD40_repeat_dom_sf"/>
</dbReference>
<protein>
    <submittedName>
        <fullName evidence="1">Uncharacterized protein</fullName>
    </submittedName>
</protein>
<dbReference type="Pfam" id="PF23360">
    <property type="entry name" value="BBS7_GAE"/>
    <property type="match status" value="1"/>
</dbReference>
<dbReference type="Gene3D" id="2.130.10.10">
    <property type="entry name" value="YVTN repeat-like/Quinoprotein amine dehydrogenase"/>
    <property type="match status" value="1"/>
</dbReference>
<dbReference type="Gene3D" id="3.10.110.10">
    <property type="entry name" value="Ubiquitin Conjugating Enzyme"/>
    <property type="match status" value="1"/>
</dbReference>
<evidence type="ECO:0000313" key="2">
    <source>
        <dbReference type="Proteomes" id="UP000069272"/>
    </source>
</evidence>
<reference evidence="1 2" key="1">
    <citation type="journal article" date="2017" name="G3 (Bethesda)">
        <title>The Physical Genome Mapping of Anopheles albimanus Corrected Scaffold Misassemblies and Identified Interarm Rearrangements in Genus Anopheles.</title>
        <authorList>
            <person name="Artemov G.N."/>
            <person name="Peery A.N."/>
            <person name="Jiang X."/>
            <person name="Tu Z."/>
            <person name="Stegniy V.N."/>
            <person name="Sharakhova M.V."/>
            <person name="Sharakhov I.V."/>
        </authorList>
    </citation>
    <scope>NUCLEOTIDE SEQUENCE [LARGE SCALE GENOMIC DNA]</scope>
    <source>
        <strain evidence="1 2">ALBI9_A</strain>
    </source>
</reference>
<dbReference type="Pfam" id="PF06544">
    <property type="entry name" value="Prp3_C"/>
    <property type="match status" value="1"/>
</dbReference>
<dbReference type="VEuPathDB" id="VectorBase:AALB017753"/>
<dbReference type="GO" id="GO:0060271">
    <property type="term" value="P:cilium assembly"/>
    <property type="evidence" value="ECO:0007669"/>
    <property type="project" value="TreeGrafter"/>
</dbReference>
<reference evidence="1" key="2">
    <citation type="submission" date="2022-08" db="UniProtKB">
        <authorList>
            <consortium name="EnsemblMetazoa"/>
        </authorList>
    </citation>
    <scope>IDENTIFICATION</scope>
    <source>
        <strain evidence="1">STECLA/ALBI9_A</strain>
    </source>
</reference>
<dbReference type="GO" id="GO:0036064">
    <property type="term" value="C:ciliary basal body"/>
    <property type="evidence" value="ECO:0007669"/>
    <property type="project" value="TreeGrafter"/>
</dbReference>
<dbReference type="PROSITE" id="PS50908">
    <property type="entry name" value="RWD"/>
    <property type="match status" value="1"/>
</dbReference>
<dbReference type="GO" id="GO:0005930">
    <property type="term" value="C:axoneme"/>
    <property type="evidence" value="ECO:0007669"/>
    <property type="project" value="TreeGrafter"/>
</dbReference>
<dbReference type="Pfam" id="PF23743">
    <property type="entry name" value="Beta-prop_BBS7"/>
    <property type="match status" value="1"/>
</dbReference>
<dbReference type="CDD" id="cd23829">
    <property type="entry name" value="RWD_RWDD2"/>
    <property type="match status" value="1"/>
</dbReference>
<organism evidence="1 2">
    <name type="scientific">Anopheles albimanus</name>
    <name type="common">New world malaria mosquito</name>
    <dbReference type="NCBI Taxonomy" id="7167"/>
    <lineage>
        <taxon>Eukaryota</taxon>
        <taxon>Metazoa</taxon>
        <taxon>Ecdysozoa</taxon>
        <taxon>Arthropoda</taxon>
        <taxon>Hexapoda</taxon>
        <taxon>Insecta</taxon>
        <taxon>Pterygota</taxon>
        <taxon>Neoptera</taxon>
        <taxon>Endopterygota</taxon>
        <taxon>Diptera</taxon>
        <taxon>Nematocera</taxon>
        <taxon>Culicoidea</taxon>
        <taxon>Culicidae</taxon>
        <taxon>Anophelinae</taxon>
        <taxon>Anopheles</taxon>
    </lineage>
</organism>
<dbReference type="InterPro" id="IPR059181">
    <property type="entry name" value="RWDD2A-B_C"/>
</dbReference>
<dbReference type="GO" id="GO:0043005">
    <property type="term" value="C:neuron projection"/>
    <property type="evidence" value="ECO:0007669"/>
    <property type="project" value="TreeGrafter"/>
</dbReference>
<name>A0A182FXJ9_ANOAL</name>
<dbReference type="InterPro" id="IPR016135">
    <property type="entry name" value="UBQ-conjugating_enzyme/RWD"/>
</dbReference>
<dbReference type="VEuPathDB" id="VectorBase:AALB20_032174"/>
<keyword evidence="2" id="KW-1185">Reference proteome</keyword>
<dbReference type="InterPro" id="IPR010541">
    <property type="entry name" value="Prp3_C"/>
</dbReference>
<dbReference type="PANTHER" id="PTHR16074:SF4">
    <property type="entry name" value="BARDET-BIEDL SYNDROME 7 PROTEIN"/>
    <property type="match status" value="1"/>
</dbReference>
<dbReference type="Pfam" id="PF23349">
    <property type="entry name" value="BBS7_hp"/>
    <property type="match status" value="1"/>
</dbReference>
<evidence type="ECO:0000313" key="1">
    <source>
        <dbReference type="EnsemblMetazoa" id="AALB014369-PA"/>
    </source>
</evidence>
<dbReference type="InterPro" id="IPR015943">
    <property type="entry name" value="WD40/YVTN_repeat-like_dom_sf"/>
</dbReference>
<dbReference type="SUPFAM" id="SSF54495">
    <property type="entry name" value="UBC-like"/>
    <property type="match status" value="1"/>
</dbReference>
<dbReference type="InterPro" id="IPR056335">
    <property type="entry name" value="BBS7_hairpin"/>
</dbReference>
<dbReference type="InterPro" id="IPR056332">
    <property type="entry name" value="Beta-prop_BBS7"/>
</dbReference>
<dbReference type="InterPro" id="IPR056334">
    <property type="entry name" value="BBS7_GAE_dom"/>
</dbReference>